<dbReference type="GO" id="GO:0005524">
    <property type="term" value="F:ATP binding"/>
    <property type="evidence" value="ECO:0007669"/>
    <property type="project" value="UniProtKB-KW"/>
</dbReference>
<evidence type="ECO:0000313" key="8">
    <source>
        <dbReference type="Proteomes" id="UP000284219"/>
    </source>
</evidence>
<comment type="caution">
    <text evidence="7">The sequence shown here is derived from an EMBL/GenBank/DDBJ whole genome shotgun (WGS) entry which is preliminary data.</text>
</comment>
<keyword evidence="8" id="KW-1185">Reference proteome</keyword>
<evidence type="ECO:0000256" key="2">
    <source>
        <dbReference type="ARBA" id="ARBA00022598"/>
    </source>
</evidence>
<dbReference type="Proteomes" id="UP000284219">
    <property type="component" value="Unassembled WGS sequence"/>
</dbReference>
<proteinExistence type="inferred from homology"/>
<dbReference type="AlphaFoldDB" id="A0A419SKN7"/>
<accession>A0A419SKN7</accession>
<dbReference type="SUPFAM" id="SSF56801">
    <property type="entry name" value="Acetyl-CoA synthetase-like"/>
    <property type="match status" value="1"/>
</dbReference>
<dbReference type="InterPro" id="IPR045851">
    <property type="entry name" value="AMP-bd_C_sf"/>
</dbReference>
<dbReference type="PANTHER" id="PTHR43201:SF5">
    <property type="entry name" value="MEDIUM-CHAIN ACYL-COA LIGASE ACSF2, MITOCHONDRIAL"/>
    <property type="match status" value="1"/>
</dbReference>
<evidence type="ECO:0000256" key="3">
    <source>
        <dbReference type="ARBA" id="ARBA00022741"/>
    </source>
</evidence>
<gene>
    <name evidence="7" type="ORF">BEP19_09350</name>
</gene>
<dbReference type="PROSITE" id="PS00455">
    <property type="entry name" value="AMP_BINDING"/>
    <property type="match status" value="1"/>
</dbReference>
<dbReference type="GO" id="GO:0006631">
    <property type="term" value="P:fatty acid metabolic process"/>
    <property type="evidence" value="ECO:0007669"/>
    <property type="project" value="TreeGrafter"/>
</dbReference>
<dbReference type="Pfam" id="PF00501">
    <property type="entry name" value="AMP-binding"/>
    <property type="match status" value="1"/>
</dbReference>
<dbReference type="Gene3D" id="3.40.50.12780">
    <property type="entry name" value="N-terminal domain of ligase-like"/>
    <property type="match status" value="1"/>
</dbReference>
<dbReference type="CDD" id="cd05926">
    <property type="entry name" value="FACL_fum10p_like"/>
    <property type="match status" value="1"/>
</dbReference>
<dbReference type="RefSeq" id="WP_120189869.1">
    <property type="nucleotide sequence ID" value="NZ_MCHY01000008.1"/>
</dbReference>
<dbReference type="GO" id="GO:0031956">
    <property type="term" value="F:medium-chain fatty acid-CoA ligase activity"/>
    <property type="evidence" value="ECO:0007669"/>
    <property type="project" value="TreeGrafter"/>
</dbReference>
<name>A0A419SKN7_9BACL</name>
<organism evidence="7 8">
    <name type="scientific">Ammoniphilus oxalaticus</name>
    <dbReference type="NCBI Taxonomy" id="66863"/>
    <lineage>
        <taxon>Bacteria</taxon>
        <taxon>Bacillati</taxon>
        <taxon>Bacillota</taxon>
        <taxon>Bacilli</taxon>
        <taxon>Bacillales</taxon>
        <taxon>Paenibacillaceae</taxon>
        <taxon>Aneurinibacillus group</taxon>
        <taxon>Ammoniphilus</taxon>
    </lineage>
</organism>
<sequence>MNNHSNRTMRELLDSQKDNNEIAIMAPDKPSLTYKQIYEYAGDLSAALNQFGIGLGDRVAIIMENGPELILSFLATTMKATAFPLNPMYKEEEFAFYLEDIEARALITLPEANELALKLAKPGMVIIQANPQANGSLTFELIKGELPARPEQWAGADDVAMLLHTSGTTGRPKRVPLSHANLIASTSNIVSTYELTSQDRSLCILPLFHIHGIVASALSTLASGGTLICPKGFSARRFWDLVHTYKPTWYTAVPTIHQIILTRVEEHEEIVKNNPFRFVRSCSSSLPPVVLERMEKAYNAPVLEAYGMSEAAHQMTSNPLPPKSHKSGSVGIGFGVDIGIMDEEGNLLPDGEIGEVVIRGANVFNGYDENQEANEESFTDGWFRTGDQGMKDEEGYLFLTGRLKELINRGGEKISPFEIDDVLLRHPSVVEAVSFGAPSKMYGEEVHAALLLKEKVNEDELKTFCSDYLARFKVPVKFHLLEEIPRGATGKIQRTKMAELLGLTT</sequence>
<dbReference type="InterPro" id="IPR045310">
    <property type="entry name" value="Pcs60-like"/>
</dbReference>
<dbReference type="Gene3D" id="3.30.300.30">
    <property type="match status" value="1"/>
</dbReference>
<dbReference type="InterPro" id="IPR025110">
    <property type="entry name" value="AMP-bd_C"/>
</dbReference>
<dbReference type="Pfam" id="PF13193">
    <property type="entry name" value="AMP-binding_C"/>
    <property type="match status" value="1"/>
</dbReference>
<dbReference type="InterPro" id="IPR020845">
    <property type="entry name" value="AMP-binding_CS"/>
</dbReference>
<keyword evidence="2" id="KW-0436">Ligase</keyword>
<evidence type="ECO:0000259" key="6">
    <source>
        <dbReference type="Pfam" id="PF13193"/>
    </source>
</evidence>
<keyword evidence="3" id="KW-0547">Nucleotide-binding</keyword>
<feature type="domain" description="AMP-dependent synthetase/ligase" evidence="5">
    <location>
        <begin position="19"/>
        <end position="367"/>
    </location>
</feature>
<dbReference type="PANTHER" id="PTHR43201">
    <property type="entry name" value="ACYL-COA SYNTHETASE"/>
    <property type="match status" value="1"/>
</dbReference>
<evidence type="ECO:0000256" key="1">
    <source>
        <dbReference type="ARBA" id="ARBA00006432"/>
    </source>
</evidence>
<reference evidence="7 8" key="1">
    <citation type="submission" date="2016-08" db="EMBL/GenBank/DDBJ databases">
        <title>Novel Firmicute Genomes.</title>
        <authorList>
            <person name="Poppleton D.I."/>
            <person name="Gribaldo S."/>
        </authorList>
    </citation>
    <scope>NUCLEOTIDE SEQUENCE [LARGE SCALE GENOMIC DNA]</scope>
    <source>
        <strain evidence="7 8">RAOx-1</strain>
    </source>
</reference>
<evidence type="ECO:0000259" key="5">
    <source>
        <dbReference type="Pfam" id="PF00501"/>
    </source>
</evidence>
<evidence type="ECO:0000313" key="7">
    <source>
        <dbReference type="EMBL" id="RKD24574.1"/>
    </source>
</evidence>
<protein>
    <submittedName>
        <fullName evidence="7">AMP-dependent synthetase</fullName>
    </submittedName>
</protein>
<dbReference type="EMBL" id="MCHY01000008">
    <property type="protein sequence ID" value="RKD24574.1"/>
    <property type="molecule type" value="Genomic_DNA"/>
</dbReference>
<feature type="domain" description="AMP-binding enzyme C-terminal" evidence="6">
    <location>
        <begin position="418"/>
        <end position="491"/>
    </location>
</feature>
<dbReference type="InterPro" id="IPR042099">
    <property type="entry name" value="ANL_N_sf"/>
</dbReference>
<evidence type="ECO:0000256" key="4">
    <source>
        <dbReference type="ARBA" id="ARBA00022840"/>
    </source>
</evidence>
<dbReference type="InterPro" id="IPR000873">
    <property type="entry name" value="AMP-dep_synth/lig_dom"/>
</dbReference>
<keyword evidence="4" id="KW-0067">ATP-binding</keyword>
<dbReference type="OrthoDB" id="9762242at2"/>
<comment type="similarity">
    <text evidence="1">Belongs to the ATP-dependent AMP-binding enzyme family.</text>
</comment>